<protein>
    <submittedName>
        <fullName evidence="2">2OG-Fe dioxygenase family protein</fullName>
    </submittedName>
</protein>
<keyword evidence="2" id="KW-0223">Dioxygenase</keyword>
<dbReference type="Gene3D" id="2.60.120.620">
    <property type="entry name" value="q2cbj1_9rhob like domain"/>
    <property type="match status" value="1"/>
</dbReference>
<dbReference type="Proteomes" id="UP000615026">
    <property type="component" value="Unassembled WGS sequence"/>
</dbReference>
<feature type="compositionally biased region" description="Polar residues" evidence="1">
    <location>
        <begin position="237"/>
        <end position="249"/>
    </location>
</feature>
<gene>
    <name evidence="2" type="ORF">IQ260_16360</name>
</gene>
<dbReference type="EMBL" id="JADEXP010000150">
    <property type="protein sequence ID" value="MBE9068225.1"/>
    <property type="molecule type" value="Genomic_DNA"/>
</dbReference>
<organism evidence="2 3">
    <name type="scientific">Leptolyngbya cf. ectocarpi LEGE 11479</name>
    <dbReference type="NCBI Taxonomy" id="1828722"/>
    <lineage>
        <taxon>Bacteria</taxon>
        <taxon>Bacillati</taxon>
        <taxon>Cyanobacteriota</taxon>
        <taxon>Cyanophyceae</taxon>
        <taxon>Leptolyngbyales</taxon>
        <taxon>Leptolyngbyaceae</taxon>
        <taxon>Leptolyngbya group</taxon>
        <taxon>Leptolyngbya</taxon>
    </lineage>
</organism>
<dbReference type="AlphaFoldDB" id="A0A929F6J9"/>
<comment type="caution">
    <text evidence="2">The sequence shown here is derived from an EMBL/GenBank/DDBJ whole genome shotgun (WGS) entry which is preliminary data.</text>
</comment>
<evidence type="ECO:0000313" key="2">
    <source>
        <dbReference type="EMBL" id="MBE9068225.1"/>
    </source>
</evidence>
<reference evidence="2" key="1">
    <citation type="submission" date="2020-10" db="EMBL/GenBank/DDBJ databases">
        <authorList>
            <person name="Castelo-Branco R."/>
            <person name="Eusebio N."/>
            <person name="Adriana R."/>
            <person name="Vieira A."/>
            <person name="Brugerolle De Fraissinette N."/>
            <person name="Rezende De Castro R."/>
            <person name="Schneider M.P."/>
            <person name="Vasconcelos V."/>
            <person name="Leao P.N."/>
        </authorList>
    </citation>
    <scope>NUCLEOTIDE SEQUENCE</scope>
    <source>
        <strain evidence="2">LEGE 11479</strain>
    </source>
</reference>
<keyword evidence="2" id="KW-0560">Oxidoreductase</keyword>
<keyword evidence="3" id="KW-1185">Reference proteome</keyword>
<accession>A0A929F6J9</accession>
<dbReference type="GO" id="GO:0051213">
    <property type="term" value="F:dioxygenase activity"/>
    <property type="evidence" value="ECO:0007669"/>
    <property type="project" value="UniProtKB-KW"/>
</dbReference>
<proteinExistence type="predicted"/>
<feature type="region of interest" description="Disordered" evidence="1">
    <location>
        <begin position="236"/>
        <end position="258"/>
    </location>
</feature>
<name>A0A929F6J9_LEPEC</name>
<evidence type="ECO:0000313" key="3">
    <source>
        <dbReference type="Proteomes" id="UP000615026"/>
    </source>
</evidence>
<dbReference type="SMR" id="A0A929F6J9"/>
<dbReference type="Pfam" id="PF10014">
    <property type="entry name" value="2OG-Fe_Oxy_2"/>
    <property type="match status" value="1"/>
</dbReference>
<dbReference type="InterPro" id="IPR018724">
    <property type="entry name" value="2OG-Fe_dioxygenase"/>
</dbReference>
<sequence>MYSLKINTKTTLPTACAEALALSTPLLSQSETLNLLSSCGSLGPDPSSQHFTRRTKSIAYVMCIEGQWFQLRADFFSQPQQYNDFSGGYKRFYRELPAEFLACKATQKVLSAFQQTYRLPEKELMLVQVQTSHINHNNIDQCLTGQGIHSDGADRAMLVCLQRDNVTHAESAIYHDLKGHRAVLDPFILQQGHGLLWQDNQVFHHVAPAQLADPHMDGSRTVLIAHYPAFHYLSGKPNPNNTLGTNQVSSRRRLRLQH</sequence>
<evidence type="ECO:0000256" key="1">
    <source>
        <dbReference type="SAM" id="MobiDB-lite"/>
    </source>
</evidence>
<dbReference type="RefSeq" id="WP_193994173.1">
    <property type="nucleotide sequence ID" value="NZ_JADEXP010000150.1"/>
</dbReference>